<keyword evidence="2" id="KW-0808">Transferase</keyword>
<keyword evidence="2" id="KW-0418">Kinase</keyword>
<dbReference type="PROSITE" id="PS51481">
    <property type="entry name" value="DHAK"/>
    <property type="match status" value="1"/>
</dbReference>
<evidence type="ECO:0000313" key="2">
    <source>
        <dbReference type="EMBL" id="MDR7326595.1"/>
    </source>
</evidence>
<dbReference type="Pfam" id="PF02733">
    <property type="entry name" value="Dak1"/>
    <property type="match status" value="1"/>
</dbReference>
<dbReference type="InterPro" id="IPR004006">
    <property type="entry name" value="DhaK_dom"/>
</dbReference>
<dbReference type="Proteomes" id="UP001183629">
    <property type="component" value="Unassembled WGS sequence"/>
</dbReference>
<dbReference type="PANTHER" id="PTHR28629">
    <property type="entry name" value="TRIOKINASE/FMN CYCLASE"/>
    <property type="match status" value="1"/>
</dbReference>
<dbReference type="SUPFAM" id="SSF82549">
    <property type="entry name" value="DAK1/DegV-like"/>
    <property type="match status" value="1"/>
</dbReference>
<reference evidence="2 3" key="1">
    <citation type="submission" date="2023-07" db="EMBL/GenBank/DDBJ databases">
        <title>Sequencing the genomes of 1000 actinobacteria strains.</title>
        <authorList>
            <person name="Klenk H.-P."/>
        </authorList>
    </citation>
    <scope>NUCLEOTIDE SEQUENCE [LARGE SCALE GENOMIC DNA]</scope>
    <source>
        <strain evidence="2 3">DSM 44711</strain>
    </source>
</reference>
<dbReference type="GO" id="GO:0005829">
    <property type="term" value="C:cytosol"/>
    <property type="evidence" value="ECO:0007669"/>
    <property type="project" value="TreeGrafter"/>
</dbReference>
<dbReference type="Gene3D" id="3.40.50.10440">
    <property type="entry name" value="Dihydroxyacetone kinase, domain 1"/>
    <property type="match status" value="1"/>
</dbReference>
<dbReference type="FunFam" id="3.40.50.10440:FF:000001">
    <property type="entry name" value="Dihydroxyacetone kinase, DhaK subunit"/>
    <property type="match status" value="1"/>
</dbReference>
<sequence length="330" mass="33841">MKKFINDPGEVVAQALAGLAAAHPELRVDPDNQLVIRGDAPVRGKAGIVSGGGSGHEPLHGGFVGPGMLDAACAGEVFTSPVPDAILAATRAADGGAGVLHIVKNYTGDVLNFEMAAELAGDEGIAVETVLVDDDVAVRDSTWTAGRRGTGATLIVEKVTGALAEEGASLKDVAAIGRAVNERSGSFAVALTAATTPAAGRPGFDLPDDEMEVGVGIHGEPGRRRAKIAPAAEIARVMVDAILAAKPAQGRTIVLLNGLGGTPLLELYLLYGEVAALLAERDVEIARNLVGNYVTSLDMAGASLTICHADDEILRLWDAPVRTAGLRWGV</sequence>
<protein>
    <submittedName>
        <fullName evidence="2">Dihydroxyacetone kinase-like protein</fullName>
        <ecNumber evidence="2">2.7.1.-</ecNumber>
    </submittedName>
</protein>
<dbReference type="InterPro" id="IPR012736">
    <property type="entry name" value="DhaK_1"/>
</dbReference>
<accession>A0AAE3ZZP4</accession>
<dbReference type="EC" id="2.7.1.-" evidence="2"/>
<dbReference type="GO" id="GO:0019563">
    <property type="term" value="P:glycerol catabolic process"/>
    <property type="evidence" value="ECO:0007669"/>
    <property type="project" value="TreeGrafter"/>
</dbReference>
<dbReference type="InterPro" id="IPR050861">
    <property type="entry name" value="Dihydroxyacetone_Kinase"/>
</dbReference>
<dbReference type="EMBL" id="JAVDYC010000001">
    <property type="protein sequence ID" value="MDR7326595.1"/>
    <property type="molecule type" value="Genomic_DNA"/>
</dbReference>
<keyword evidence="3" id="KW-1185">Reference proteome</keyword>
<gene>
    <name evidence="2" type="ORF">J2S44_006845</name>
</gene>
<comment type="caution">
    <text evidence="2">The sequence shown here is derived from an EMBL/GenBank/DDBJ whole genome shotgun (WGS) entry which is preliminary data.</text>
</comment>
<dbReference type="RefSeq" id="WP_310422564.1">
    <property type="nucleotide sequence ID" value="NZ_JAVDYC010000001.1"/>
</dbReference>
<dbReference type="PANTHER" id="PTHR28629:SF4">
    <property type="entry name" value="TRIOKINASE_FMN CYCLASE"/>
    <property type="match status" value="1"/>
</dbReference>
<organism evidence="2 3">
    <name type="scientific">Catenuloplanes niger</name>
    <dbReference type="NCBI Taxonomy" id="587534"/>
    <lineage>
        <taxon>Bacteria</taxon>
        <taxon>Bacillati</taxon>
        <taxon>Actinomycetota</taxon>
        <taxon>Actinomycetes</taxon>
        <taxon>Micromonosporales</taxon>
        <taxon>Micromonosporaceae</taxon>
        <taxon>Catenuloplanes</taxon>
    </lineage>
</organism>
<dbReference type="NCBIfam" id="TIGR02363">
    <property type="entry name" value="dhaK1"/>
    <property type="match status" value="1"/>
</dbReference>
<dbReference type="AlphaFoldDB" id="A0AAE3ZZP4"/>
<dbReference type="Gene3D" id="3.30.1180.20">
    <property type="entry name" value="Dihydroxyacetone kinase, domain 2"/>
    <property type="match status" value="1"/>
</dbReference>
<feature type="domain" description="DhaK" evidence="1">
    <location>
        <begin position="7"/>
        <end position="328"/>
    </location>
</feature>
<evidence type="ECO:0000259" key="1">
    <source>
        <dbReference type="PROSITE" id="PS51481"/>
    </source>
</evidence>
<name>A0AAE3ZZP4_9ACTN</name>
<dbReference type="GO" id="GO:0004371">
    <property type="term" value="F:glycerone kinase activity"/>
    <property type="evidence" value="ECO:0007669"/>
    <property type="project" value="InterPro"/>
</dbReference>
<proteinExistence type="predicted"/>
<evidence type="ECO:0000313" key="3">
    <source>
        <dbReference type="Proteomes" id="UP001183629"/>
    </source>
</evidence>